<dbReference type="InterPro" id="IPR005019">
    <property type="entry name" value="Adenine_glyco"/>
</dbReference>
<keyword evidence="1" id="KW-0812">Transmembrane</keyword>
<gene>
    <name evidence="2" type="ORF">METZ01_LOCUS228080</name>
</gene>
<feature type="non-terminal residue" evidence="2">
    <location>
        <position position="178"/>
    </location>
</feature>
<name>A0A382GJ96_9ZZZZ</name>
<dbReference type="PANTHER" id="PTHR30037:SF4">
    <property type="entry name" value="DNA-3-METHYLADENINE GLYCOSYLASE I"/>
    <property type="match status" value="1"/>
</dbReference>
<dbReference type="GO" id="GO:0006284">
    <property type="term" value="P:base-excision repair"/>
    <property type="evidence" value="ECO:0007669"/>
    <property type="project" value="InterPro"/>
</dbReference>
<keyword evidence="1" id="KW-1133">Transmembrane helix</keyword>
<dbReference type="GO" id="GO:0008725">
    <property type="term" value="F:DNA-3-methyladenine glycosylase activity"/>
    <property type="evidence" value="ECO:0007669"/>
    <property type="project" value="InterPro"/>
</dbReference>
<dbReference type="InterPro" id="IPR011257">
    <property type="entry name" value="DNA_glycosylase"/>
</dbReference>
<evidence type="ECO:0000313" key="2">
    <source>
        <dbReference type="EMBL" id="SVB75226.1"/>
    </source>
</evidence>
<protein>
    <recommendedName>
        <fullName evidence="3">DNA-3-methyladenine glycosylase I</fullName>
    </recommendedName>
</protein>
<dbReference type="Pfam" id="PF03352">
    <property type="entry name" value="Adenine_glyco"/>
    <property type="match status" value="1"/>
</dbReference>
<keyword evidence="1" id="KW-0472">Membrane</keyword>
<evidence type="ECO:0008006" key="3">
    <source>
        <dbReference type="Google" id="ProtNLM"/>
    </source>
</evidence>
<organism evidence="2">
    <name type="scientific">marine metagenome</name>
    <dbReference type="NCBI Taxonomy" id="408172"/>
    <lineage>
        <taxon>unclassified sequences</taxon>
        <taxon>metagenomes</taxon>
        <taxon>ecological metagenomes</taxon>
    </lineage>
</organism>
<feature type="transmembrane region" description="Helical" evidence="1">
    <location>
        <begin position="158"/>
        <end position="176"/>
    </location>
</feature>
<reference evidence="2" key="1">
    <citation type="submission" date="2018-05" db="EMBL/GenBank/DDBJ databases">
        <authorList>
            <person name="Lanie J.A."/>
            <person name="Ng W.-L."/>
            <person name="Kazmierczak K.M."/>
            <person name="Andrzejewski T.M."/>
            <person name="Davidsen T.M."/>
            <person name="Wayne K.J."/>
            <person name="Tettelin H."/>
            <person name="Glass J.I."/>
            <person name="Rusch D."/>
            <person name="Podicherti R."/>
            <person name="Tsui H.-C.T."/>
            <person name="Winkler M.E."/>
        </authorList>
    </citation>
    <scope>NUCLEOTIDE SEQUENCE</scope>
</reference>
<evidence type="ECO:0000256" key="1">
    <source>
        <dbReference type="SAM" id="Phobius"/>
    </source>
</evidence>
<dbReference type="AlphaFoldDB" id="A0A382GJ96"/>
<dbReference type="SUPFAM" id="SSF48150">
    <property type="entry name" value="DNA-glycosylase"/>
    <property type="match status" value="1"/>
</dbReference>
<dbReference type="Gene3D" id="1.10.340.30">
    <property type="entry name" value="Hypothetical protein, domain 2"/>
    <property type="match status" value="1"/>
</dbReference>
<dbReference type="PANTHER" id="PTHR30037">
    <property type="entry name" value="DNA-3-METHYLADENINE GLYCOSYLASE 1"/>
    <property type="match status" value="1"/>
</dbReference>
<proteinExistence type="predicted"/>
<dbReference type="InterPro" id="IPR052891">
    <property type="entry name" value="DNA-3mA_glycosylase"/>
</dbReference>
<sequence>MSQDKIRCSWPGENELMIQYHDEEWGVPVHEDRKLFEFMVLDSFQAGLSWQIILNKREGFRSAFAEFDPVKITLFGKRDIENLINNKTIIRNRLKIKATISNSQHFLDIQKEFGSFDSFIWKFTDGKTIINKWETSDDIPVSTPESDTMSKKLKKRGFKFVGTTICYAFMQAAGMVND</sequence>
<accession>A0A382GJ96</accession>
<dbReference type="EMBL" id="UINC01055859">
    <property type="protein sequence ID" value="SVB75226.1"/>
    <property type="molecule type" value="Genomic_DNA"/>
</dbReference>